<keyword evidence="5" id="KW-0378">Hydrolase</keyword>
<dbReference type="InterPro" id="IPR035952">
    <property type="entry name" value="Rhomboid-like_sf"/>
</dbReference>
<keyword evidence="7 9" id="KW-0472">Membrane</keyword>
<keyword evidence="3" id="KW-0645">Protease</keyword>
<keyword evidence="6 9" id="KW-1133">Transmembrane helix</keyword>
<feature type="transmembrane region" description="Helical" evidence="9">
    <location>
        <begin position="199"/>
        <end position="225"/>
    </location>
</feature>
<dbReference type="GO" id="GO:0004252">
    <property type="term" value="F:serine-type endopeptidase activity"/>
    <property type="evidence" value="ECO:0007669"/>
    <property type="project" value="InterPro"/>
</dbReference>
<feature type="region of interest" description="Disordered" evidence="8">
    <location>
        <begin position="304"/>
        <end position="332"/>
    </location>
</feature>
<dbReference type="PANTHER" id="PTHR43066">
    <property type="entry name" value="RHOMBOID-RELATED PROTEIN"/>
    <property type="match status" value="1"/>
</dbReference>
<feature type="transmembrane region" description="Helical" evidence="9">
    <location>
        <begin position="140"/>
        <end position="159"/>
    </location>
</feature>
<evidence type="ECO:0000256" key="6">
    <source>
        <dbReference type="ARBA" id="ARBA00022989"/>
    </source>
</evidence>
<keyword evidence="12" id="KW-1185">Reference proteome</keyword>
<feature type="domain" description="Peptidase S54 rhomboid" evidence="10">
    <location>
        <begin position="69"/>
        <end position="213"/>
    </location>
</feature>
<dbReference type="AlphaFoldDB" id="A0AAV4H3X7"/>
<accession>A0AAV4H3X7</accession>
<evidence type="ECO:0000313" key="11">
    <source>
        <dbReference type="EMBL" id="GFR92752.1"/>
    </source>
</evidence>
<comment type="similarity">
    <text evidence="2">Belongs to the peptidase S54 family.</text>
</comment>
<dbReference type="FunFam" id="1.20.1540.10:FF:000008">
    <property type="entry name" value="RHOMBOID-like protein 13"/>
    <property type="match status" value="1"/>
</dbReference>
<organism evidence="11 12">
    <name type="scientific">Elysia marginata</name>
    <dbReference type="NCBI Taxonomy" id="1093978"/>
    <lineage>
        <taxon>Eukaryota</taxon>
        <taxon>Metazoa</taxon>
        <taxon>Spiralia</taxon>
        <taxon>Lophotrochozoa</taxon>
        <taxon>Mollusca</taxon>
        <taxon>Gastropoda</taxon>
        <taxon>Heterobranchia</taxon>
        <taxon>Euthyneura</taxon>
        <taxon>Panpulmonata</taxon>
        <taxon>Sacoglossa</taxon>
        <taxon>Placobranchoidea</taxon>
        <taxon>Plakobranchidae</taxon>
        <taxon>Elysia</taxon>
    </lineage>
</organism>
<feature type="compositionally biased region" description="Low complexity" evidence="8">
    <location>
        <begin position="248"/>
        <end position="257"/>
    </location>
</feature>
<dbReference type="Proteomes" id="UP000762676">
    <property type="component" value="Unassembled WGS sequence"/>
</dbReference>
<reference evidence="11 12" key="1">
    <citation type="journal article" date="2021" name="Elife">
        <title>Chloroplast acquisition without the gene transfer in kleptoplastic sea slugs, Plakobranchus ocellatus.</title>
        <authorList>
            <person name="Maeda T."/>
            <person name="Takahashi S."/>
            <person name="Yoshida T."/>
            <person name="Shimamura S."/>
            <person name="Takaki Y."/>
            <person name="Nagai Y."/>
            <person name="Toyoda A."/>
            <person name="Suzuki Y."/>
            <person name="Arimoto A."/>
            <person name="Ishii H."/>
            <person name="Satoh N."/>
            <person name="Nishiyama T."/>
            <person name="Hasebe M."/>
            <person name="Maruyama T."/>
            <person name="Minagawa J."/>
            <person name="Obokata J."/>
            <person name="Shigenobu S."/>
        </authorList>
    </citation>
    <scope>NUCLEOTIDE SEQUENCE [LARGE SCALE GENOMIC DNA]</scope>
</reference>
<gene>
    <name evidence="11" type="ORF">ElyMa_000875600</name>
</gene>
<feature type="region of interest" description="Disordered" evidence="8">
    <location>
        <begin position="355"/>
        <end position="383"/>
    </location>
</feature>
<dbReference type="PANTHER" id="PTHR43066:SF1">
    <property type="entry name" value="RHOMBOID PROTEIN 2"/>
    <property type="match status" value="1"/>
</dbReference>
<evidence type="ECO:0000259" key="10">
    <source>
        <dbReference type="Pfam" id="PF01694"/>
    </source>
</evidence>
<comment type="subcellular location">
    <subcellularLocation>
        <location evidence="1">Membrane</location>
        <topology evidence="1">Multi-pass membrane protein</topology>
    </subcellularLocation>
</comment>
<sequence length="383" mass="42734">MVMNRRRGGGNMGVLLLGAQLMNFGLQYIPPATLALIAGQSAIFLDLLPQFFRSANSVCISSYLVYHHQDWRRLILAQFFHGDDMHLYFNMVSLLYKGSLLERKFGTPYFVYLTAVFTVLTGITYVGLGAVLSEVLGNQSYLMSCAVGFSGVLFAMKVLTTHYSPSGRHYALGFIPIPSKYIFWAELVLIQIVAPNSSFVGHLAGILVGLAYVKGPLKFFMDIFLSPEHSQGRRRRRSSSSSDDDSEGSSFFSSFFSRRGHGHRTGSSRSRSPRFHQGGYYGNAPGGWAPQGMGAPYHGYGRATPSAPAMDPNDIGFEAHNNNNGFVPPQNPAYDRFTGGYDEDEQYRHAMEESLIYSQPDRRQPGLYPDLDDLRSRRANFYQ</sequence>
<proteinExistence type="inferred from homology"/>
<feature type="compositionally biased region" description="Basic residues" evidence="8">
    <location>
        <begin position="258"/>
        <end position="274"/>
    </location>
</feature>
<evidence type="ECO:0000256" key="7">
    <source>
        <dbReference type="ARBA" id="ARBA00023136"/>
    </source>
</evidence>
<evidence type="ECO:0000256" key="8">
    <source>
        <dbReference type="SAM" id="MobiDB-lite"/>
    </source>
</evidence>
<dbReference type="Gene3D" id="1.20.1540.10">
    <property type="entry name" value="Rhomboid-like"/>
    <property type="match status" value="1"/>
</dbReference>
<dbReference type="EMBL" id="BMAT01001796">
    <property type="protein sequence ID" value="GFR92752.1"/>
    <property type="molecule type" value="Genomic_DNA"/>
</dbReference>
<dbReference type="GO" id="GO:0006508">
    <property type="term" value="P:proteolysis"/>
    <property type="evidence" value="ECO:0007669"/>
    <property type="project" value="UniProtKB-KW"/>
</dbReference>
<protein>
    <submittedName>
        <fullName evidence="11">Rhomboid-related protein</fullName>
    </submittedName>
</protein>
<evidence type="ECO:0000256" key="2">
    <source>
        <dbReference type="ARBA" id="ARBA00009045"/>
    </source>
</evidence>
<evidence type="ECO:0000256" key="5">
    <source>
        <dbReference type="ARBA" id="ARBA00022801"/>
    </source>
</evidence>
<dbReference type="SUPFAM" id="SSF144091">
    <property type="entry name" value="Rhomboid-like"/>
    <property type="match status" value="1"/>
</dbReference>
<dbReference type="GO" id="GO:0016020">
    <property type="term" value="C:membrane"/>
    <property type="evidence" value="ECO:0007669"/>
    <property type="project" value="UniProtKB-SubCell"/>
</dbReference>
<dbReference type="Pfam" id="PF01694">
    <property type="entry name" value="Rhomboid"/>
    <property type="match status" value="1"/>
</dbReference>
<evidence type="ECO:0000256" key="3">
    <source>
        <dbReference type="ARBA" id="ARBA00022670"/>
    </source>
</evidence>
<comment type="caution">
    <text evidence="11">The sequence shown here is derived from an EMBL/GenBank/DDBJ whole genome shotgun (WGS) entry which is preliminary data.</text>
</comment>
<evidence type="ECO:0000256" key="1">
    <source>
        <dbReference type="ARBA" id="ARBA00004141"/>
    </source>
</evidence>
<keyword evidence="4 9" id="KW-0812">Transmembrane</keyword>
<evidence type="ECO:0000256" key="9">
    <source>
        <dbReference type="SAM" id="Phobius"/>
    </source>
</evidence>
<name>A0AAV4H3X7_9GAST</name>
<evidence type="ECO:0000256" key="4">
    <source>
        <dbReference type="ARBA" id="ARBA00022692"/>
    </source>
</evidence>
<feature type="region of interest" description="Disordered" evidence="8">
    <location>
        <begin position="231"/>
        <end position="277"/>
    </location>
</feature>
<evidence type="ECO:0000313" key="12">
    <source>
        <dbReference type="Proteomes" id="UP000762676"/>
    </source>
</evidence>
<dbReference type="InterPro" id="IPR022764">
    <property type="entry name" value="Peptidase_S54_rhomboid_dom"/>
</dbReference>
<feature type="transmembrane region" description="Helical" evidence="9">
    <location>
        <begin position="109"/>
        <end position="128"/>
    </location>
</feature>